<reference evidence="3 4" key="1">
    <citation type="submission" date="2021-08" db="EMBL/GenBank/DDBJ databases">
        <title>WGS of actinomycetes from Thailand.</title>
        <authorList>
            <person name="Thawai C."/>
        </authorList>
    </citation>
    <scope>NUCLEOTIDE SEQUENCE [LARGE SCALE GENOMIC DNA]</scope>
    <source>
        <strain evidence="3 4">PLK6-54</strain>
    </source>
</reference>
<evidence type="ECO:0000259" key="2">
    <source>
        <dbReference type="Pfam" id="PF13581"/>
    </source>
</evidence>
<keyword evidence="4" id="KW-1185">Reference proteome</keyword>
<name>A0ABS7QEP3_9ACTN</name>
<comment type="caution">
    <text evidence="3">The sequence shown here is derived from an EMBL/GenBank/DDBJ whole genome shotgun (WGS) entry which is preliminary data.</text>
</comment>
<keyword evidence="1" id="KW-0808">Transferase</keyword>
<dbReference type="InterPro" id="IPR050267">
    <property type="entry name" value="Anti-sigma-factor_SerPK"/>
</dbReference>
<accession>A0ABS7QEP3</accession>
<keyword evidence="1" id="KW-0723">Serine/threonine-protein kinase</keyword>
<dbReference type="PANTHER" id="PTHR35526">
    <property type="entry name" value="ANTI-SIGMA-F FACTOR RSBW-RELATED"/>
    <property type="match status" value="1"/>
</dbReference>
<dbReference type="PANTHER" id="PTHR35526:SF3">
    <property type="entry name" value="ANTI-SIGMA-F FACTOR RSBW"/>
    <property type="match status" value="1"/>
</dbReference>
<organism evidence="3 4">
    <name type="scientific">Actinacidiphila acidipaludis</name>
    <dbReference type="NCBI Taxonomy" id="2873382"/>
    <lineage>
        <taxon>Bacteria</taxon>
        <taxon>Bacillati</taxon>
        <taxon>Actinomycetota</taxon>
        <taxon>Actinomycetes</taxon>
        <taxon>Kitasatosporales</taxon>
        <taxon>Streptomycetaceae</taxon>
        <taxon>Actinacidiphila</taxon>
    </lineage>
</organism>
<gene>
    <name evidence="3" type="ORF">K7862_29025</name>
</gene>
<dbReference type="GO" id="GO:0005524">
    <property type="term" value="F:ATP binding"/>
    <property type="evidence" value="ECO:0007669"/>
    <property type="project" value="UniProtKB-KW"/>
</dbReference>
<evidence type="ECO:0000256" key="1">
    <source>
        <dbReference type="ARBA" id="ARBA00022527"/>
    </source>
</evidence>
<protein>
    <submittedName>
        <fullName evidence="3">ATP-binding protein</fullName>
    </submittedName>
</protein>
<dbReference type="EMBL" id="JAINZZ010000053">
    <property type="protein sequence ID" value="MBY8881649.1"/>
    <property type="molecule type" value="Genomic_DNA"/>
</dbReference>
<keyword evidence="3" id="KW-0067">ATP-binding</keyword>
<evidence type="ECO:0000313" key="3">
    <source>
        <dbReference type="EMBL" id="MBY8881649.1"/>
    </source>
</evidence>
<dbReference type="CDD" id="cd16936">
    <property type="entry name" value="HATPase_RsbW-like"/>
    <property type="match status" value="1"/>
</dbReference>
<evidence type="ECO:0000313" key="4">
    <source>
        <dbReference type="Proteomes" id="UP000778578"/>
    </source>
</evidence>
<dbReference type="InterPro" id="IPR003594">
    <property type="entry name" value="HATPase_dom"/>
</dbReference>
<dbReference type="SUPFAM" id="SSF55874">
    <property type="entry name" value="ATPase domain of HSP90 chaperone/DNA topoisomerase II/histidine kinase"/>
    <property type="match status" value="1"/>
</dbReference>
<dbReference type="InterPro" id="IPR036890">
    <property type="entry name" value="HATPase_C_sf"/>
</dbReference>
<keyword evidence="1" id="KW-0418">Kinase</keyword>
<dbReference type="Gene3D" id="3.30.565.10">
    <property type="entry name" value="Histidine kinase-like ATPase, C-terminal domain"/>
    <property type="match status" value="1"/>
</dbReference>
<dbReference type="Proteomes" id="UP000778578">
    <property type="component" value="Unassembled WGS sequence"/>
</dbReference>
<keyword evidence="3" id="KW-0547">Nucleotide-binding</keyword>
<feature type="domain" description="Histidine kinase/HSP90-like ATPase" evidence="2">
    <location>
        <begin position="44"/>
        <end position="147"/>
    </location>
</feature>
<sequence length="152" mass="16107">MCGATQVTDHPFAAVPPPAGPGVVRHWRANYDNVPDSVGAARDLARAFLTEAVDEVAPVSERTMQDVLLVVSELVTNAARHDGGPRMLDLARTTEAVEVTVWDTSSQLPTRFPPDPARVGGHGIEIVTHLCSAFEAATVPGGKRVHARVALA</sequence>
<dbReference type="Pfam" id="PF13581">
    <property type="entry name" value="HATPase_c_2"/>
    <property type="match status" value="1"/>
</dbReference>
<proteinExistence type="predicted"/>